<dbReference type="SMART" id="SM00173">
    <property type="entry name" value="RAS"/>
    <property type="match status" value="1"/>
</dbReference>
<dbReference type="GeneID" id="14926399"/>
<keyword evidence="2" id="KW-0342">GTP-binding</keyword>
<gene>
    <name evidence="3" type="ORF">ACA1_291570</name>
</gene>
<dbReference type="Gene3D" id="3.40.50.300">
    <property type="entry name" value="P-loop containing nucleotide triphosphate hydrolases"/>
    <property type="match status" value="1"/>
</dbReference>
<dbReference type="GO" id="GO:0003924">
    <property type="term" value="F:GTPase activity"/>
    <property type="evidence" value="ECO:0007669"/>
    <property type="project" value="InterPro"/>
</dbReference>
<dbReference type="InterPro" id="IPR020849">
    <property type="entry name" value="Small_GTPase_Ras-type"/>
</dbReference>
<keyword evidence="4" id="KW-1185">Reference proteome</keyword>
<evidence type="ECO:0000313" key="3">
    <source>
        <dbReference type="EMBL" id="ELR25349.1"/>
    </source>
</evidence>
<dbReference type="InterPro" id="IPR001806">
    <property type="entry name" value="Small_GTPase"/>
</dbReference>
<proteinExistence type="predicted"/>
<name>L8HIC8_ACACF</name>
<dbReference type="GO" id="GO:0007165">
    <property type="term" value="P:signal transduction"/>
    <property type="evidence" value="ECO:0007669"/>
    <property type="project" value="InterPro"/>
</dbReference>
<dbReference type="PROSITE" id="PS51421">
    <property type="entry name" value="RAS"/>
    <property type="match status" value="1"/>
</dbReference>
<dbReference type="EMBL" id="KB007805">
    <property type="protein sequence ID" value="ELR25349.1"/>
    <property type="molecule type" value="Genomic_DNA"/>
</dbReference>
<evidence type="ECO:0000256" key="2">
    <source>
        <dbReference type="ARBA" id="ARBA00023134"/>
    </source>
</evidence>
<dbReference type="GO" id="GO:0005525">
    <property type="term" value="F:GTP binding"/>
    <property type="evidence" value="ECO:0007669"/>
    <property type="project" value="UniProtKB-KW"/>
</dbReference>
<dbReference type="PROSITE" id="PS51419">
    <property type="entry name" value="RAB"/>
    <property type="match status" value="1"/>
</dbReference>
<sequence length="212" mass="23555">MRPSTGQGAEAVAGNRGDARSWLELFRVRYAQEAVGLEWWREYGKTEWTIQLPIVDVAQLGELDLALIEQDDCPTVRVDMRNGFVRSIQLPLVVYSATSIESFAACGDYIDQVCRVMDSSWWPIIMVETKVDLVHERRVPTAMGPKAARSRGCLFIRTSAKTGEGVEEAFSGCAHLFSAARTGALGPTVDSWVNSFVRLDVRRKKNANCLLA</sequence>
<evidence type="ECO:0000256" key="1">
    <source>
        <dbReference type="ARBA" id="ARBA00022741"/>
    </source>
</evidence>
<dbReference type="AlphaFoldDB" id="L8HIC8"/>
<dbReference type="SUPFAM" id="SSF52540">
    <property type="entry name" value="P-loop containing nucleoside triphosphate hydrolases"/>
    <property type="match status" value="1"/>
</dbReference>
<accession>L8HIC8</accession>
<dbReference type="Proteomes" id="UP000011083">
    <property type="component" value="Unassembled WGS sequence"/>
</dbReference>
<dbReference type="STRING" id="1257118.L8HIC8"/>
<dbReference type="PANTHER" id="PTHR24070">
    <property type="entry name" value="RAS, DI-RAS, AND RHEB FAMILY MEMBERS OF SMALL GTPASE SUPERFAMILY"/>
    <property type="match status" value="1"/>
</dbReference>
<dbReference type="Pfam" id="PF00071">
    <property type="entry name" value="Ras"/>
    <property type="match status" value="1"/>
</dbReference>
<dbReference type="VEuPathDB" id="AmoebaDB:ACA1_291570"/>
<evidence type="ECO:0000313" key="4">
    <source>
        <dbReference type="Proteomes" id="UP000011083"/>
    </source>
</evidence>
<dbReference type="GO" id="GO:0016020">
    <property type="term" value="C:membrane"/>
    <property type="evidence" value="ECO:0007669"/>
    <property type="project" value="InterPro"/>
</dbReference>
<dbReference type="RefSeq" id="XP_004368104.1">
    <property type="nucleotide sequence ID" value="XM_004368047.1"/>
</dbReference>
<organism evidence="3 4">
    <name type="scientific">Acanthamoeba castellanii (strain ATCC 30010 / Neff)</name>
    <dbReference type="NCBI Taxonomy" id="1257118"/>
    <lineage>
        <taxon>Eukaryota</taxon>
        <taxon>Amoebozoa</taxon>
        <taxon>Discosea</taxon>
        <taxon>Longamoebia</taxon>
        <taxon>Centramoebida</taxon>
        <taxon>Acanthamoebidae</taxon>
        <taxon>Acanthamoeba</taxon>
    </lineage>
</organism>
<dbReference type="KEGG" id="acan:ACA1_291570"/>
<dbReference type="SMART" id="SM00175">
    <property type="entry name" value="RAB"/>
    <property type="match status" value="1"/>
</dbReference>
<keyword evidence="1" id="KW-0547">Nucleotide-binding</keyword>
<protein>
    <submittedName>
        <fullName evidence="3">Ras family protein</fullName>
    </submittedName>
</protein>
<dbReference type="InterPro" id="IPR027417">
    <property type="entry name" value="P-loop_NTPase"/>
</dbReference>
<reference evidence="3 4" key="1">
    <citation type="journal article" date="2013" name="Genome Biol.">
        <title>Genome of Acanthamoeba castellanii highlights extensive lateral gene transfer and early evolution of tyrosine kinase signaling.</title>
        <authorList>
            <person name="Clarke M."/>
            <person name="Lohan A.J."/>
            <person name="Liu B."/>
            <person name="Lagkouvardos I."/>
            <person name="Roy S."/>
            <person name="Zafar N."/>
            <person name="Bertelli C."/>
            <person name="Schilde C."/>
            <person name="Kianianmomeni A."/>
            <person name="Burglin T.R."/>
            <person name="Frech C."/>
            <person name="Turcotte B."/>
            <person name="Kopec K.O."/>
            <person name="Synnott J.M."/>
            <person name="Choo C."/>
            <person name="Paponov I."/>
            <person name="Finkler A."/>
            <person name="Soon Heng Tan C."/>
            <person name="Hutchins A.P."/>
            <person name="Weinmeier T."/>
            <person name="Rattei T."/>
            <person name="Chu J.S."/>
            <person name="Gimenez G."/>
            <person name="Irimia M."/>
            <person name="Rigden D.J."/>
            <person name="Fitzpatrick D.A."/>
            <person name="Lorenzo-Morales J."/>
            <person name="Bateman A."/>
            <person name="Chiu C.H."/>
            <person name="Tang P."/>
            <person name="Hegemann P."/>
            <person name="Fromm H."/>
            <person name="Raoult D."/>
            <person name="Greub G."/>
            <person name="Miranda-Saavedra D."/>
            <person name="Chen N."/>
            <person name="Nash P."/>
            <person name="Ginger M.L."/>
            <person name="Horn M."/>
            <person name="Schaap P."/>
            <person name="Caler L."/>
            <person name="Loftus B."/>
        </authorList>
    </citation>
    <scope>NUCLEOTIDE SEQUENCE [LARGE SCALE GENOMIC DNA]</scope>
    <source>
        <strain evidence="3 4">Neff</strain>
    </source>
</reference>